<evidence type="ECO:0000313" key="3">
    <source>
        <dbReference type="Proteomes" id="UP000054526"/>
    </source>
</evidence>
<feature type="domain" description="ASCH" evidence="1">
    <location>
        <begin position="5"/>
        <end position="50"/>
    </location>
</feature>
<gene>
    <name evidence="2" type="ORF">SD71_16090</name>
</gene>
<dbReference type="Proteomes" id="UP000054526">
    <property type="component" value="Unassembled WGS sequence"/>
</dbReference>
<dbReference type="Pfam" id="PF04266">
    <property type="entry name" value="ASCH"/>
    <property type="match status" value="1"/>
</dbReference>
<proteinExistence type="predicted"/>
<dbReference type="CDD" id="cd06554">
    <property type="entry name" value="ASCH_ASC-1_like"/>
    <property type="match status" value="1"/>
</dbReference>
<dbReference type="EMBL" id="JXAL01000024">
    <property type="protein sequence ID" value="KIL35147.1"/>
    <property type="molecule type" value="Genomic_DNA"/>
</dbReference>
<evidence type="ECO:0000259" key="1">
    <source>
        <dbReference type="Pfam" id="PF04266"/>
    </source>
</evidence>
<keyword evidence="3" id="KW-1185">Reference proteome</keyword>
<organism evidence="2 3">
    <name type="scientific">Cohnella kolymensis</name>
    <dbReference type="NCBI Taxonomy" id="1590652"/>
    <lineage>
        <taxon>Bacteria</taxon>
        <taxon>Bacillati</taxon>
        <taxon>Bacillota</taxon>
        <taxon>Bacilli</taxon>
        <taxon>Bacillales</taxon>
        <taxon>Paenibacillaceae</taxon>
        <taxon>Cohnella</taxon>
    </lineage>
</organism>
<evidence type="ECO:0000313" key="2">
    <source>
        <dbReference type="EMBL" id="KIL35147.1"/>
    </source>
</evidence>
<comment type="caution">
    <text evidence="2">The sequence shown here is derived from an EMBL/GenBank/DDBJ whole genome shotgun (WGS) entry which is preliminary data.</text>
</comment>
<reference evidence="2 3" key="1">
    <citation type="submission" date="2014-12" db="EMBL/GenBank/DDBJ databases">
        <title>Draft genome sequence of Cohnella kolymensis strain B-2846.</title>
        <authorList>
            <person name="Karlyshev A.V."/>
            <person name="Kudryashova E.B."/>
        </authorList>
    </citation>
    <scope>NUCLEOTIDE SEQUENCE [LARGE SCALE GENOMIC DNA]</scope>
    <source>
        <strain evidence="2 3">VKM B-2846</strain>
    </source>
</reference>
<protein>
    <submittedName>
        <fullName evidence="2">2-oxoglutarate dehydrogenase E1</fullName>
    </submittedName>
</protein>
<dbReference type="SUPFAM" id="SSF88697">
    <property type="entry name" value="PUA domain-like"/>
    <property type="match status" value="1"/>
</dbReference>
<dbReference type="InterPro" id="IPR015947">
    <property type="entry name" value="PUA-like_sf"/>
</dbReference>
<dbReference type="RefSeq" id="WP_041065226.1">
    <property type="nucleotide sequence ID" value="NZ_JXAL01000024.1"/>
</dbReference>
<dbReference type="InterPro" id="IPR007374">
    <property type="entry name" value="ASCH_domain"/>
</dbReference>
<sequence>MKVITVIQPWATLIAIGEKKFETRSWATKYRGVLAIHAGKKIDKAACRREPIRSVLANHGYDETNLPTGVILALGCLHECWPVMYDLSDPAWIGFERVERDEQAVSVSAVRGNEYHFGDYSPGRFAWELSAVTRLSKPIPAKGQLSLWNWEG</sequence>
<dbReference type="Gene3D" id="2.30.130.30">
    <property type="entry name" value="Hypothetical protein"/>
    <property type="match status" value="1"/>
</dbReference>
<name>A0ABR5A246_9BACL</name>
<accession>A0ABR5A246</accession>